<evidence type="ECO:0008006" key="3">
    <source>
        <dbReference type="Google" id="ProtNLM"/>
    </source>
</evidence>
<sequence length="161" mass="17486">MIDSELADTIKDIAARHGMTISAYMRALLTGAIEAETNNLFAPIVLRKALIYSKLHRAGVTFLPISLLDSCNNSSLSEQARLEGKKLGALLKSLGVGLEEALDIILEDSRIAIRERDKIVILPSTRPSEEAVKNIVEGIAESYGAEVTKEDAGITIVKLKR</sequence>
<dbReference type="Proteomes" id="UP000196694">
    <property type="component" value="Unassembled WGS sequence"/>
</dbReference>
<dbReference type="AlphaFoldDB" id="A0A211YPM8"/>
<organism evidence="1 2">
    <name type="scientific">Pyrodictium delaneyi</name>
    <dbReference type="NCBI Taxonomy" id="1273541"/>
    <lineage>
        <taxon>Archaea</taxon>
        <taxon>Thermoproteota</taxon>
        <taxon>Thermoprotei</taxon>
        <taxon>Desulfurococcales</taxon>
        <taxon>Pyrodictiaceae</taxon>
        <taxon>Pyrodictium</taxon>
    </lineage>
</organism>
<reference evidence="1 2" key="1">
    <citation type="submission" date="2017-05" db="EMBL/GenBank/DDBJ databases">
        <title>The draft genome of the hyperthermophilic archaeon 'Pyrodictium delaneyi strain Hulk', an iron and nitrate reducer, reveals the capacity for sulfate reduction.</title>
        <authorList>
            <person name="Demey L.M."/>
            <person name="Miller C."/>
            <person name="Manzella M."/>
            <person name="Reguera G."/>
            <person name="Kashefi K."/>
        </authorList>
    </citation>
    <scope>NUCLEOTIDE SEQUENCE [LARGE SCALE GENOMIC DNA]</scope>
    <source>
        <strain evidence="1 2">Hulk</strain>
    </source>
</reference>
<accession>A0A211YPM8</accession>
<evidence type="ECO:0000313" key="2">
    <source>
        <dbReference type="Proteomes" id="UP000196694"/>
    </source>
</evidence>
<protein>
    <recommendedName>
        <fullName evidence="3">Ribbon-helix-helix protein CopG domain-containing protein</fullName>
    </recommendedName>
</protein>
<comment type="caution">
    <text evidence="1">The sequence shown here is derived from an EMBL/GenBank/DDBJ whole genome shotgun (WGS) entry which is preliminary data.</text>
</comment>
<gene>
    <name evidence="1" type="ORF">Pdsh_04790</name>
</gene>
<dbReference type="EMBL" id="NCQP01000002">
    <property type="protein sequence ID" value="OWJ55013.1"/>
    <property type="molecule type" value="Genomic_DNA"/>
</dbReference>
<proteinExistence type="predicted"/>
<keyword evidence="2" id="KW-1185">Reference proteome</keyword>
<name>A0A211YPM8_9CREN</name>
<evidence type="ECO:0000313" key="1">
    <source>
        <dbReference type="EMBL" id="OWJ55013.1"/>
    </source>
</evidence>